<dbReference type="GeneID" id="61186661"/>
<dbReference type="Gene3D" id="3.40.50.1980">
    <property type="entry name" value="Nitrogenase molybdenum iron protein domain"/>
    <property type="match status" value="1"/>
</dbReference>
<evidence type="ECO:0000313" key="2">
    <source>
        <dbReference type="EMBL" id="QEA33154.1"/>
    </source>
</evidence>
<sequence>MNKQTLYAILTIALVPIGILLIFMRMTVEMPPPAHTPVKIVTDNTAYQQIAESLTHKNGHVVVVNGALTTTTDKQNFQAAEVVITDSHKSQLLTQRRKMKLHSKLLIASDVLDNQNYTNYWLSPDVILQTITRLTNLLSDMDPQYRNSYVKNSEKMSQETQLLADEIEILKTKKNVNYVATNQAQQLFMSQLGYKSVVSNLESLSDDDFNHLEKELKSGKIQFILRASQDQTEHDRRLVKLADNAKIPVITFNQVLPHDQKVWQWQMELVKQLENAVTIGSGRV</sequence>
<dbReference type="RefSeq" id="WP_147000364.1">
    <property type="nucleotide sequence ID" value="NZ_CP042374.1"/>
</dbReference>
<keyword evidence="1" id="KW-0812">Transmembrane</keyword>
<keyword evidence="2" id="KW-0418">Kinase</keyword>
<keyword evidence="1" id="KW-0472">Membrane</keyword>
<gene>
    <name evidence="2" type="ORF">FGL89_02815</name>
</gene>
<dbReference type="InterPro" id="IPR006127">
    <property type="entry name" value="ZnuA-like"/>
</dbReference>
<proteinExistence type="predicted"/>
<dbReference type="GO" id="GO:0016301">
    <property type="term" value="F:kinase activity"/>
    <property type="evidence" value="ECO:0007669"/>
    <property type="project" value="UniProtKB-KW"/>
</dbReference>
<protein>
    <submittedName>
        <fullName evidence="2">3-phosphoglycerate kinase</fullName>
    </submittedName>
</protein>
<evidence type="ECO:0000256" key="1">
    <source>
        <dbReference type="SAM" id="Phobius"/>
    </source>
</evidence>
<keyword evidence="2" id="KW-0808">Transferase</keyword>
<dbReference type="GO" id="GO:0030001">
    <property type="term" value="P:metal ion transport"/>
    <property type="evidence" value="ECO:0007669"/>
    <property type="project" value="InterPro"/>
</dbReference>
<dbReference type="EMBL" id="CP042374">
    <property type="protein sequence ID" value="QEA33154.1"/>
    <property type="molecule type" value="Genomic_DNA"/>
</dbReference>
<organism evidence="2 3">
    <name type="scientific">Leuconostoc carnosum</name>
    <dbReference type="NCBI Taxonomy" id="1252"/>
    <lineage>
        <taxon>Bacteria</taxon>
        <taxon>Bacillati</taxon>
        <taxon>Bacillota</taxon>
        <taxon>Bacilli</taxon>
        <taxon>Lactobacillales</taxon>
        <taxon>Lactobacillaceae</taxon>
        <taxon>Leuconostoc</taxon>
    </lineage>
</organism>
<name>A0AAE6M354_LEUCA</name>
<dbReference type="Proteomes" id="UP000321332">
    <property type="component" value="Chromosome"/>
</dbReference>
<reference evidence="2 3" key="1">
    <citation type="submission" date="2019-06" db="EMBL/GenBank/DDBJ databases">
        <title>Genome analyses of bacteria isolated from kimchi.</title>
        <authorList>
            <person name="Lee S."/>
            <person name="Ahn S."/>
            <person name="Roh S."/>
        </authorList>
    </citation>
    <scope>NUCLEOTIDE SEQUENCE [LARGE SCALE GENOMIC DNA]</scope>
    <source>
        <strain evidence="2 3">CBA3620</strain>
    </source>
</reference>
<dbReference type="Pfam" id="PF01297">
    <property type="entry name" value="ZnuA"/>
    <property type="match status" value="1"/>
</dbReference>
<dbReference type="AlphaFoldDB" id="A0AAE6M354"/>
<dbReference type="SUPFAM" id="SSF53807">
    <property type="entry name" value="Helical backbone' metal receptor"/>
    <property type="match status" value="1"/>
</dbReference>
<feature type="transmembrane region" description="Helical" evidence="1">
    <location>
        <begin position="6"/>
        <end position="24"/>
    </location>
</feature>
<accession>A0AAE6M354</accession>
<evidence type="ECO:0000313" key="3">
    <source>
        <dbReference type="Proteomes" id="UP000321332"/>
    </source>
</evidence>
<dbReference type="GO" id="GO:0046872">
    <property type="term" value="F:metal ion binding"/>
    <property type="evidence" value="ECO:0007669"/>
    <property type="project" value="InterPro"/>
</dbReference>
<keyword evidence="1" id="KW-1133">Transmembrane helix</keyword>